<dbReference type="PATRIC" id="fig|446465.5.peg.2216"/>
<keyword evidence="4 5" id="KW-0002">3D-structure</keyword>
<feature type="binding site" evidence="5">
    <location>
        <position position="91"/>
    </location>
    <ligand>
        <name>GDP</name>
        <dbReference type="ChEBI" id="CHEBI:58189"/>
    </ligand>
</feature>
<dbReference type="PDB" id="5UXC">
    <property type="method" value="X-ray"/>
    <property type="resolution" value="1.72 A"/>
    <property type="chains" value="A=1-298"/>
</dbReference>
<dbReference type="PANTHER" id="PTHR21310:SF15">
    <property type="entry name" value="AMINOGLYCOSIDE PHOSPHOTRANSFERASE DOMAIN-CONTAINING PROTEIN"/>
    <property type="match status" value="1"/>
</dbReference>
<evidence type="ECO:0007829" key="4">
    <source>
        <dbReference type="PDB" id="5UXB"/>
    </source>
</evidence>
<dbReference type="InterPro" id="IPR002575">
    <property type="entry name" value="Aminoglycoside_PTrfase"/>
</dbReference>
<dbReference type="STRING" id="446465.Bfae_22410"/>
<dbReference type="InterPro" id="IPR051678">
    <property type="entry name" value="AGP_Transferase"/>
</dbReference>
<dbReference type="KEGG" id="bfa:Bfae_22410"/>
<dbReference type="SMR" id="C7MEP1"/>
<dbReference type="PDBsum" id="5UXC"/>
<evidence type="ECO:0000313" key="2">
    <source>
        <dbReference type="EMBL" id="ACU86041.1"/>
    </source>
</evidence>
<dbReference type="PDB" id="5UXD">
    <property type="method" value="X-ray"/>
    <property type="resolution" value="1.70 A"/>
    <property type="chains" value="A/B=1-298"/>
</dbReference>
<evidence type="ECO:0000259" key="1">
    <source>
        <dbReference type="Pfam" id="PF01636"/>
    </source>
</evidence>
<dbReference type="InterPro" id="IPR011009">
    <property type="entry name" value="Kinase-like_dom_sf"/>
</dbReference>
<keyword evidence="5" id="KW-0479">Metal-binding</keyword>
<dbReference type="CARD" id="ARO:3004539">
    <property type="molecule name" value="mphH"/>
    <property type="mechanism identifier" value="ARO:0001004"/>
    <property type="mechanism name" value="antibiotic inactivation"/>
</dbReference>
<dbReference type="EMBL" id="CP001643">
    <property type="protein sequence ID" value="ACU86041.1"/>
    <property type="molecule type" value="Genomic_DNA"/>
</dbReference>
<dbReference type="CDD" id="cd05152">
    <property type="entry name" value="MPH2"/>
    <property type="match status" value="1"/>
</dbReference>
<dbReference type="AlphaFoldDB" id="C7MEP1"/>
<reference evidence="2 3" key="1">
    <citation type="journal article" date="2009" name="Stand. Genomic Sci.">
        <title>Complete genome sequence of Brachybacterium faecium type strain (Schefferle 6-10).</title>
        <authorList>
            <person name="Lapidus A."/>
            <person name="Pukall R."/>
            <person name="Labuttii K."/>
            <person name="Copeland A."/>
            <person name="Del Rio T.G."/>
            <person name="Nolan M."/>
            <person name="Chen F."/>
            <person name="Lucas S."/>
            <person name="Tice H."/>
            <person name="Cheng J.F."/>
            <person name="Bruce D."/>
            <person name="Goodwin L."/>
            <person name="Pitluck S."/>
            <person name="Rohde M."/>
            <person name="Goker M."/>
            <person name="Pati A."/>
            <person name="Ivanova N."/>
            <person name="Mavrommatis K."/>
            <person name="Chen A."/>
            <person name="Palaniappan K."/>
            <person name="D'haeseleer P."/>
            <person name="Chain P."/>
            <person name="Bristow J."/>
            <person name="Eisen J.A."/>
            <person name="Markowitz V."/>
            <person name="Hugenholtz P."/>
            <person name="Kyrpides N.C."/>
            <person name="Klenk H.P."/>
        </authorList>
    </citation>
    <scope>NUCLEOTIDE SEQUENCE [LARGE SCALE GENOMIC DNA]</scope>
    <source>
        <strain evidence="3">ATCC 43885 / DSM 4810 / JCM 11609 / LMG 19847 / NBRC 14762 / NCIMB 9860 / 6-10</strain>
    </source>
</reference>
<dbReference type="eggNOG" id="COG3173">
    <property type="taxonomic scope" value="Bacteria"/>
</dbReference>
<sequence length="298" mass="31964">MPEDLDALLDLAARHGLDLDGGTLRTEEIGLDFRVAFARAHDGGDWVLRLPRRPDVLERAAVEGRLLAMLAPHLDVAVPDWRISTSELIAYPLLPGSPGLTVAADGEVSWHVDMASTVYARSLGSVVAQLHAVDAEAAAATGIEVRSPAQVRGAWRQDLARVGAEFEIAPALRERWEAWLADDGCWPGHSVLTHGELYPAHTLVEDERITAVLDWTTAAVGDPAKDLMFHQVSAPSAIFEVALQAYAEGGGRPWPGLARHCTEMFSAAPLGYGLYALATGEAAHREAAAAALNPPEER</sequence>
<dbReference type="RefSeq" id="WP_015776248.1">
    <property type="nucleotide sequence ID" value="NG_065845.1"/>
</dbReference>
<dbReference type="PANTHER" id="PTHR21310">
    <property type="entry name" value="AMINOGLYCOSIDE PHOSPHOTRANSFERASE-RELATED-RELATED"/>
    <property type="match status" value="1"/>
</dbReference>
<dbReference type="SUPFAM" id="SSF56112">
    <property type="entry name" value="Protein kinase-like (PK-like)"/>
    <property type="match status" value="1"/>
</dbReference>
<protein>
    <submittedName>
        <fullName evidence="2">Predicted aminoglycoside phosphotransferase</fullName>
    </submittedName>
</protein>
<dbReference type="OrthoDB" id="3806873at2"/>
<gene>
    <name evidence="2" type="ordered locus">Bfae_22410</name>
</gene>
<dbReference type="Gene3D" id="3.30.200.20">
    <property type="entry name" value="Phosphorylase Kinase, domain 1"/>
    <property type="match status" value="1"/>
</dbReference>
<dbReference type="HOGENOM" id="CLU_067567_0_0_11"/>
<feature type="binding site" evidence="5">
    <location>
        <position position="214"/>
    </location>
    <ligand>
        <name>Mg(2+)</name>
        <dbReference type="ChEBI" id="CHEBI:18420"/>
    </ligand>
</feature>
<feature type="binding site" evidence="5">
    <location>
        <position position="49"/>
    </location>
    <ligand>
        <name>GDP</name>
        <dbReference type="ChEBI" id="CHEBI:58189"/>
    </ligand>
</feature>
<proteinExistence type="evidence at protein level"/>
<reference evidence="4 5" key="2">
    <citation type="journal article" date="2018" name="Nat. Commun.">
        <title>The evolution of substrate discrimination in macrolide antibiotic resistance enzymes.</title>
        <authorList>
            <person name="Pawlowski A.C."/>
            <person name="Stogios P.J."/>
            <person name="Koteva K."/>
            <person name="Skarina T."/>
            <person name="Evdokimova E."/>
            <person name="Savchenko A."/>
            <person name="Wright G.D."/>
        </authorList>
    </citation>
    <scope>X-RAY CRYSTALLOGRAPHY (1.70 ANGSTROMS) IN COMPLEX WITH GDP AND MG(2+)</scope>
</reference>
<dbReference type="PDBsum" id="5UXD"/>
<dbReference type="GO" id="GO:0016740">
    <property type="term" value="F:transferase activity"/>
    <property type="evidence" value="ECO:0007669"/>
    <property type="project" value="UniProtKB-KW"/>
</dbReference>
<feature type="binding site" evidence="5">
    <location>
        <position position="94"/>
    </location>
    <ligand>
        <name>GDP</name>
        <dbReference type="ChEBI" id="CHEBI:58189"/>
    </ligand>
</feature>
<keyword evidence="2" id="KW-0808">Transferase</keyword>
<feature type="domain" description="Aminoglycoside phosphotransferase" evidence="1">
    <location>
        <begin position="30"/>
        <end position="257"/>
    </location>
</feature>
<evidence type="ECO:0007829" key="5">
    <source>
        <dbReference type="PDB" id="5UXC"/>
    </source>
</evidence>
<keyword evidence="3" id="KW-1185">Reference proteome</keyword>
<dbReference type="GO" id="GO:0046872">
    <property type="term" value="F:metal ion binding"/>
    <property type="evidence" value="ECO:0007669"/>
    <property type="project" value="UniProtKB-KW"/>
</dbReference>
<name>C7MEP1_BRAFD</name>
<accession>C7MEP1</accession>
<dbReference type="Pfam" id="PF01636">
    <property type="entry name" value="APH"/>
    <property type="match status" value="1"/>
</dbReference>
<dbReference type="PDB" id="5UXB">
    <property type="method" value="X-ray"/>
    <property type="resolution" value="2.79 A"/>
    <property type="chains" value="A/B=1-298"/>
</dbReference>
<dbReference type="Proteomes" id="UP000001919">
    <property type="component" value="Chromosome"/>
</dbReference>
<dbReference type="Gene3D" id="3.90.1200.10">
    <property type="match status" value="1"/>
</dbReference>
<evidence type="ECO:0000313" key="3">
    <source>
        <dbReference type="Proteomes" id="UP000001919"/>
    </source>
</evidence>
<dbReference type="PDBsum" id="5UXB"/>
<feature type="binding site" evidence="5">
    <location>
        <position position="201"/>
    </location>
    <ligand>
        <name>Mg(2+)</name>
        <dbReference type="ChEBI" id="CHEBI:18420"/>
    </ligand>
</feature>
<organism evidence="2 3">
    <name type="scientific">Brachybacterium faecium (strain ATCC 43885 / DSM 4810 / JCM 11609 / LMG 19847 / NBRC 14762 / NCIMB 9860 / 6-10)</name>
    <dbReference type="NCBI Taxonomy" id="446465"/>
    <lineage>
        <taxon>Bacteria</taxon>
        <taxon>Bacillati</taxon>
        <taxon>Actinomycetota</taxon>
        <taxon>Actinomycetes</taxon>
        <taxon>Micrococcales</taxon>
        <taxon>Dermabacteraceae</taxon>
        <taxon>Brachybacterium</taxon>
    </lineage>
</organism>
<feature type="binding site" evidence="5">
    <location>
        <position position="28"/>
    </location>
    <ligand>
        <name>GDP</name>
        <dbReference type="ChEBI" id="CHEBI:58189"/>
    </ligand>
</feature>
<feature type="binding site" evidence="5">
    <location>
        <position position="200"/>
    </location>
    <ligand>
        <name>GDP</name>
        <dbReference type="ChEBI" id="CHEBI:58189"/>
    </ligand>
</feature>